<name>A0AAD0QV97_PSEDL</name>
<evidence type="ECO:0000256" key="6">
    <source>
        <dbReference type="ARBA" id="ARBA00022989"/>
    </source>
</evidence>
<feature type="transmembrane region" description="Helical" evidence="8">
    <location>
        <begin position="138"/>
        <end position="161"/>
    </location>
</feature>
<dbReference type="RefSeq" id="WP_028625449.1">
    <property type="nucleotide sequence ID" value="NZ_BSOM01000048.1"/>
</dbReference>
<evidence type="ECO:0000256" key="1">
    <source>
        <dbReference type="ARBA" id="ARBA00004127"/>
    </source>
</evidence>
<dbReference type="Proteomes" id="UP000256503">
    <property type="component" value="Chromosome"/>
</dbReference>
<accession>A0AAD0QV97</accession>
<dbReference type="GO" id="GO:0016020">
    <property type="term" value="C:membrane"/>
    <property type="evidence" value="ECO:0007669"/>
    <property type="project" value="InterPro"/>
</dbReference>
<feature type="transmembrane region" description="Helical" evidence="8">
    <location>
        <begin position="111"/>
        <end position="132"/>
    </location>
</feature>
<evidence type="ECO:0000256" key="5">
    <source>
        <dbReference type="ARBA" id="ARBA00022967"/>
    </source>
</evidence>
<dbReference type="EMBL" id="CP031146">
    <property type="protein sequence ID" value="AXM96155.1"/>
    <property type="molecule type" value="Genomic_DNA"/>
</dbReference>
<sequence length="174" mass="18508">MNRHGLLVAGLAPLLGATQDLSQATTLGLGMLALSVLHQALLSPLRSRLSGATYWLASLLLLAALVSCLQLALRAWALPVALSLGYFPALICLQCLVADQLLPEHGRWRQLLVNLAGLLLLYLLLGAGRQWLDFGLGVHTAGLGCGALLLLGALLALYNRLRPGHAPSRRQGTR</sequence>
<comment type="subcellular location">
    <subcellularLocation>
        <location evidence="1">Endomembrane system</location>
        <topology evidence="1">Multi-pass membrane protein</topology>
    </subcellularLocation>
</comment>
<keyword evidence="4 8" id="KW-0812">Transmembrane</keyword>
<keyword evidence="5" id="KW-1278">Translocase</keyword>
<dbReference type="InterPro" id="IPR003667">
    <property type="entry name" value="NqrDE/RnfAE"/>
</dbReference>
<gene>
    <name evidence="9" type="ORF">DVB73_10370</name>
</gene>
<feature type="transmembrane region" description="Helical" evidence="8">
    <location>
        <begin position="54"/>
        <end position="73"/>
    </location>
</feature>
<keyword evidence="7 8" id="KW-0472">Membrane</keyword>
<keyword evidence="3" id="KW-0997">Cell inner membrane</keyword>
<dbReference type="GeneID" id="49613821"/>
<evidence type="ECO:0000313" key="10">
    <source>
        <dbReference type="Proteomes" id="UP000256503"/>
    </source>
</evidence>
<evidence type="ECO:0000256" key="3">
    <source>
        <dbReference type="ARBA" id="ARBA00022519"/>
    </source>
</evidence>
<evidence type="ECO:0000256" key="8">
    <source>
        <dbReference type="SAM" id="Phobius"/>
    </source>
</evidence>
<evidence type="ECO:0000256" key="7">
    <source>
        <dbReference type="ARBA" id="ARBA00023136"/>
    </source>
</evidence>
<keyword evidence="6 8" id="KW-1133">Transmembrane helix</keyword>
<dbReference type="AlphaFoldDB" id="A0AAD0QV97"/>
<dbReference type="GO" id="GO:0012505">
    <property type="term" value="C:endomembrane system"/>
    <property type="evidence" value="ECO:0007669"/>
    <property type="project" value="UniProtKB-SubCell"/>
</dbReference>
<evidence type="ECO:0000256" key="4">
    <source>
        <dbReference type="ARBA" id="ARBA00022692"/>
    </source>
</evidence>
<proteinExistence type="predicted"/>
<feature type="transmembrane region" description="Helical" evidence="8">
    <location>
        <begin position="79"/>
        <end position="99"/>
    </location>
</feature>
<evidence type="ECO:0000256" key="2">
    <source>
        <dbReference type="ARBA" id="ARBA00022448"/>
    </source>
</evidence>
<feature type="transmembrane region" description="Helical" evidence="8">
    <location>
        <begin position="26"/>
        <end position="42"/>
    </location>
</feature>
<protein>
    <submittedName>
        <fullName evidence="9">NADH:quinone oxidoreductase</fullName>
    </submittedName>
</protein>
<reference evidence="9 10" key="1">
    <citation type="submission" date="2018-07" db="EMBL/GenBank/DDBJ databases">
        <title>Complete genome sequence of a Pseudomonas plecoglossicida strain pathogenic to the marine fish, Larimichthys crocea.</title>
        <authorList>
            <person name="Tao Z."/>
        </authorList>
    </citation>
    <scope>NUCLEOTIDE SEQUENCE [LARGE SCALE GENOMIC DNA]</scope>
    <source>
        <strain evidence="9 10">XSDHY-P</strain>
    </source>
</reference>
<keyword evidence="3" id="KW-1003">Cell membrane</keyword>
<evidence type="ECO:0000313" key="9">
    <source>
        <dbReference type="EMBL" id="AXM96155.1"/>
    </source>
</evidence>
<keyword evidence="2" id="KW-0813">Transport</keyword>
<dbReference type="Pfam" id="PF02508">
    <property type="entry name" value="Rnf-Nqr"/>
    <property type="match status" value="1"/>
</dbReference>
<organism evidence="9 10">
    <name type="scientific">Pseudomonas plecoglossicida</name>
    <dbReference type="NCBI Taxonomy" id="70775"/>
    <lineage>
        <taxon>Bacteria</taxon>
        <taxon>Pseudomonadati</taxon>
        <taxon>Pseudomonadota</taxon>
        <taxon>Gammaproteobacteria</taxon>
        <taxon>Pseudomonadales</taxon>
        <taxon>Pseudomonadaceae</taxon>
        <taxon>Pseudomonas</taxon>
    </lineage>
</organism>